<reference evidence="2 3" key="1">
    <citation type="submission" date="2017-09" db="EMBL/GenBank/DDBJ databases">
        <title>Complete genome sequence of Verrucomicrobial strain HZ-65, isolated from freshwater.</title>
        <authorList>
            <person name="Choi A."/>
        </authorList>
    </citation>
    <scope>NUCLEOTIDE SEQUENCE [LARGE SCALE GENOMIC DNA]</scope>
    <source>
        <strain evidence="2 3">HZ-65</strain>
    </source>
</reference>
<protein>
    <recommendedName>
        <fullName evidence="1">SnoaL-like domain-containing protein</fullName>
    </recommendedName>
</protein>
<evidence type="ECO:0000259" key="1">
    <source>
        <dbReference type="Pfam" id="PF20409"/>
    </source>
</evidence>
<evidence type="ECO:0000313" key="3">
    <source>
        <dbReference type="Proteomes" id="UP000217265"/>
    </source>
</evidence>
<feature type="domain" description="SnoaL-like" evidence="1">
    <location>
        <begin position="1"/>
        <end position="118"/>
    </location>
</feature>
<dbReference type="InterPro" id="IPR046860">
    <property type="entry name" value="SnoaL_5"/>
</dbReference>
<name>A0A290Q9E2_9BACT</name>
<accession>A0A290Q9E2</accession>
<dbReference type="Proteomes" id="UP000217265">
    <property type="component" value="Chromosome"/>
</dbReference>
<dbReference type="KEGG" id="vbh:CMV30_15590"/>
<dbReference type="EMBL" id="CP023344">
    <property type="protein sequence ID" value="ATC65259.1"/>
    <property type="molecule type" value="Genomic_DNA"/>
</dbReference>
<dbReference type="AlphaFoldDB" id="A0A290Q9E2"/>
<dbReference type="OrthoDB" id="336094at2"/>
<sequence length="119" mass="13335">MTTQEIAARLVSLCREMKYEQAQTELYAADVVSIEPYASPHFAKETKGLPAIIEKGRKFMGMIETMHQYAVSEPVVAGSSFACTMRMDVTMKGVGRMDMTELCVYEVKDGKIVSEQFHV</sequence>
<organism evidence="2 3">
    <name type="scientific">Nibricoccus aquaticus</name>
    <dbReference type="NCBI Taxonomy" id="2576891"/>
    <lineage>
        <taxon>Bacteria</taxon>
        <taxon>Pseudomonadati</taxon>
        <taxon>Verrucomicrobiota</taxon>
        <taxon>Opitutia</taxon>
        <taxon>Opitutales</taxon>
        <taxon>Opitutaceae</taxon>
        <taxon>Nibricoccus</taxon>
    </lineage>
</organism>
<dbReference type="SUPFAM" id="SSF54427">
    <property type="entry name" value="NTF2-like"/>
    <property type="match status" value="1"/>
</dbReference>
<gene>
    <name evidence="2" type="ORF">CMV30_15590</name>
</gene>
<keyword evidence="3" id="KW-1185">Reference proteome</keyword>
<dbReference type="Pfam" id="PF20409">
    <property type="entry name" value="SnoaL_5"/>
    <property type="match status" value="1"/>
</dbReference>
<evidence type="ECO:0000313" key="2">
    <source>
        <dbReference type="EMBL" id="ATC65259.1"/>
    </source>
</evidence>
<dbReference type="InterPro" id="IPR032710">
    <property type="entry name" value="NTF2-like_dom_sf"/>
</dbReference>
<proteinExistence type="predicted"/>
<dbReference type="Gene3D" id="3.10.450.50">
    <property type="match status" value="1"/>
</dbReference>